<dbReference type="InterPro" id="IPR002645">
    <property type="entry name" value="STAS_dom"/>
</dbReference>
<dbReference type="PROSITE" id="PS50801">
    <property type="entry name" value="STAS"/>
    <property type="match status" value="1"/>
</dbReference>
<dbReference type="GO" id="GO:0043856">
    <property type="term" value="F:anti-sigma factor antagonist activity"/>
    <property type="evidence" value="ECO:0007669"/>
    <property type="project" value="InterPro"/>
</dbReference>
<evidence type="ECO:0000313" key="5">
    <source>
        <dbReference type="EMBL" id="QJT02315.1"/>
    </source>
</evidence>
<protein>
    <recommendedName>
        <fullName evidence="2">Anti-sigma factor antagonist</fullName>
    </recommendedName>
</protein>
<dbReference type="RefSeq" id="WP_171397835.1">
    <property type="nucleotide sequence ID" value="NZ_CP049838.1"/>
</dbReference>
<feature type="domain" description="STAS" evidence="4">
    <location>
        <begin position="18"/>
        <end position="97"/>
    </location>
</feature>
<evidence type="ECO:0000259" key="4">
    <source>
        <dbReference type="PROSITE" id="PS50801"/>
    </source>
</evidence>
<feature type="compositionally biased region" description="Pro residues" evidence="3">
    <location>
        <begin position="109"/>
        <end position="124"/>
    </location>
</feature>
<dbReference type="PANTHER" id="PTHR33495:SF2">
    <property type="entry name" value="ANTI-SIGMA FACTOR ANTAGONIST TM_1081-RELATED"/>
    <property type="match status" value="1"/>
</dbReference>
<proteinExistence type="inferred from homology"/>
<dbReference type="InterPro" id="IPR036513">
    <property type="entry name" value="STAS_dom_sf"/>
</dbReference>
<keyword evidence="6" id="KW-1185">Reference proteome</keyword>
<dbReference type="AlphaFoldDB" id="A0A6M4WSJ6"/>
<accession>A0A6M4WSJ6</accession>
<evidence type="ECO:0000256" key="3">
    <source>
        <dbReference type="SAM" id="MobiDB-lite"/>
    </source>
</evidence>
<dbReference type="NCBIfam" id="TIGR00377">
    <property type="entry name" value="ant_ant_sig"/>
    <property type="match status" value="1"/>
</dbReference>
<dbReference type="PANTHER" id="PTHR33495">
    <property type="entry name" value="ANTI-SIGMA FACTOR ANTAGONIST TM_1081-RELATED-RELATED"/>
    <property type="match status" value="1"/>
</dbReference>
<dbReference type="SUPFAM" id="SSF52091">
    <property type="entry name" value="SpoIIaa-like"/>
    <property type="match status" value="1"/>
</dbReference>
<dbReference type="InterPro" id="IPR058548">
    <property type="entry name" value="MlaB-like_STAS"/>
</dbReference>
<evidence type="ECO:0000256" key="1">
    <source>
        <dbReference type="ARBA" id="ARBA00009013"/>
    </source>
</evidence>
<dbReference type="EMBL" id="CP049838">
    <property type="protein sequence ID" value="QJT02315.1"/>
    <property type="molecule type" value="Genomic_DNA"/>
</dbReference>
<sequence length="141" mass="14712">MLLPQLTVYRHDRRNRALITLSGEIDLDSAPLLCASLERCLRDGIHTIDVDLTSVRFCDCSGLNVFLRAAQQTTVAGGAVRLHHPPPVLARLLDLTGCGFLLLGPPSGPLPSPPGDAPAAPAPAAPHGSVPSASVLSGDVR</sequence>
<feature type="region of interest" description="Disordered" evidence="3">
    <location>
        <begin position="109"/>
        <end position="141"/>
    </location>
</feature>
<organism evidence="5 6">
    <name type="scientific">Streptomyces asoensis</name>
    <dbReference type="NCBI Taxonomy" id="249586"/>
    <lineage>
        <taxon>Bacteria</taxon>
        <taxon>Bacillati</taxon>
        <taxon>Actinomycetota</taxon>
        <taxon>Actinomycetes</taxon>
        <taxon>Kitasatosporales</taxon>
        <taxon>Streptomycetaceae</taxon>
        <taxon>Streptomyces</taxon>
    </lineage>
</organism>
<comment type="similarity">
    <text evidence="1 2">Belongs to the anti-sigma-factor antagonist family.</text>
</comment>
<reference evidence="5" key="1">
    <citation type="submission" date="2020-03" db="EMBL/GenBank/DDBJ databases">
        <title>Molecular networking-based the target discovery of potent antiproliferative macrolactams: 5/6/7/16 polycyclic ansamycins and glycosylated trienomycin from Streptomyces cacaoi subsp. asoensis.</title>
        <authorList>
            <person name="Liu L.-L."/>
        </authorList>
    </citation>
    <scope>NUCLEOTIDE SEQUENCE [LARGE SCALE GENOMIC DNA]</scope>
    <source>
        <strain evidence="5">H2S5</strain>
    </source>
</reference>
<dbReference type="Pfam" id="PF13466">
    <property type="entry name" value="STAS_2"/>
    <property type="match status" value="1"/>
</dbReference>
<dbReference type="InterPro" id="IPR003658">
    <property type="entry name" value="Anti-sigma_ant"/>
</dbReference>
<gene>
    <name evidence="5" type="ORF">G9272_19945</name>
</gene>
<evidence type="ECO:0000313" key="6">
    <source>
        <dbReference type="Proteomes" id="UP000502665"/>
    </source>
</evidence>
<name>A0A6M4WSJ6_9ACTN</name>
<dbReference type="Gene3D" id="3.30.750.24">
    <property type="entry name" value="STAS domain"/>
    <property type="match status" value="1"/>
</dbReference>
<evidence type="ECO:0000256" key="2">
    <source>
        <dbReference type="RuleBase" id="RU003749"/>
    </source>
</evidence>
<dbReference type="Proteomes" id="UP000502665">
    <property type="component" value="Chromosome"/>
</dbReference>
<dbReference type="CDD" id="cd07043">
    <property type="entry name" value="STAS_anti-anti-sigma_factors"/>
    <property type="match status" value="1"/>
</dbReference>